<evidence type="ECO:0000256" key="4">
    <source>
        <dbReference type="ARBA" id="ARBA00023136"/>
    </source>
</evidence>
<dbReference type="RefSeq" id="WP_060968235.1">
    <property type="nucleotide sequence ID" value="NZ_LNJP01000003.1"/>
</dbReference>
<evidence type="ECO:0000256" key="3">
    <source>
        <dbReference type="ARBA" id="ARBA00022989"/>
    </source>
</evidence>
<dbReference type="AlphaFoldDB" id="A0AAW3PSX2"/>
<reference evidence="7 8" key="1">
    <citation type="submission" date="2015-11" db="EMBL/GenBank/DDBJ databases">
        <authorList>
            <person name="Sahl J."/>
            <person name="Wagner D."/>
            <person name="Keim P."/>
        </authorList>
    </citation>
    <scope>NUCLEOTIDE SEQUENCE [LARGE SCALE GENOMIC DNA]</scope>
    <source>
        <strain evidence="7 8">AZ-4-2-10-S1-D7</strain>
    </source>
</reference>
<keyword evidence="3 5" id="KW-1133">Transmembrane helix</keyword>
<evidence type="ECO:0000256" key="2">
    <source>
        <dbReference type="ARBA" id="ARBA00022692"/>
    </source>
</evidence>
<dbReference type="SUPFAM" id="SSF103473">
    <property type="entry name" value="MFS general substrate transporter"/>
    <property type="match status" value="1"/>
</dbReference>
<evidence type="ECO:0000313" key="7">
    <source>
        <dbReference type="EMBL" id="KWZ31860.1"/>
    </source>
</evidence>
<dbReference type="PIRSF" id="PIRSF002808">
    <property type="entry name" value="Hexose_phosphate_transp"/>
    <property type="match status" value="1"/>
</dbReference>
<keyword evidence="2 5" id="KW-0812">Transmembrane</keyword>
<name>A0AAW3PSX2_9BURK</name>
<dbReference type="CDD" id="cd17319">
    <property type="entry name" value="MFS_ExuT_GudP_like"/>
    <property type="match status" value="1"/>
</dbReference>
<dbReference type="Gene3D" id="1.20.1250.20">
    <property type="entry name" value="MFS general substrate transporter like domains"/>
    <property type="match status" value="2"/>
</dbReference>
<dbReference type="EMBL" id="LNJP01000003">
    <property type="protein sequence ID" value="KWZ31860.1"/>
    <property type="molecule type" value="Genomic_DNA"/>
</dbReference>
<dbReference type="PROSITE" id="PS50850">
    <property type="entry name" value="MFS"/>
    <property type="match status" value="1"/>
</dbReference>
<comment type="caution">
    <text evidence="7">The sequence shown here is derived from an EMBL/GenBank/DDBJ whole genome shotgun (WGS) entry which is preliminary data.</text>
</comment>
<dbReference type="GO" id="GO:0015134">
    <property type="term" value="F:hexuronate transmembrane transporter activity"/>
    <property type="evidence" value="ECO:0007669"/>
    <property type="project" value="TreeGrafter"/>
</dbReference>
<dbReference type="InterPro" id="IPR020846">
    <property type="entry name" value="MFS_dom"/>
</dbReference>
<protein>
    <submittedName>
        <fullName evidence="7">Hexuronate transporter</fullName>
    </submittedName>
</protein>
<accession>A0AAW3PSX2</accession>
<keyword evidence="4 5" id="KW-0472">Membrane</keyword>
<feature type="transmembrane region" description="Helical" evidence="5">
    <location>
        <begin position="303"/>
        <end position="323"/>
    </location>
</feature>
<dbReference type="InterPro" id="IPR050382">
    <property type="entry name" value="MFS_Na/Anion_cotransporter"/>
</dbReference>
<feature type="transmembrane region" description="Helical" evidence="5">
    <location>
        <begin position="136"/>
        <end position="157"/>
    </location>
</feature>
<dbReference type="Pfam" id="PF07690">
    <property type="entry name" value="MFS_1"/>
    <property type="match status" value="1"/>
</dbReference>
<feature type="transmembrane region" description="Helical" evidence="5">
    <location>
        <begin position="163"/>
        <end position="184"/>
    </location>
</feature>
<evidence type="ECO:0000256" key="1">
    <source>
        <dbReference type="ARBA" id="ARBA00004141"/>
    </source>
</evidence>
<feature type="transmembrane region" description="Helical" evidence="5">
    <location>
        <begin position="46"/>
        <end position="69"/>
    </location>
</feature>
<gene>
    <name evidence="7" type="ORF">WS64_26805</name>
</gene>
<dbReference type="InterPro" id="IPR036259">
    <property type="entry name" value="MFS_trans_sf"/>
</dbReference>
<dbReference type="InterPro" id="IPR011701">
    <property type="entry name" value="MFS"/>
</dbReference>
<feature type="transmembrane region" description="Helical" evidence="5">
    <location>
        <begin position="329"/>
        <end position="350"/>
    </location>
</feature>
<evidence type="ECO:0000313" key="8">
    <source>
        <dbReference type="Proteomes" id="UP000070434"/>
    </source>
</evidence>
<dbReference type="Proteomes" id="UP000070434">
    <property type="component" value="Unassembled WGS sequence"/>
</dbReference>
<feature type="domain" description="Major facilitator superfamily (MFS) profile" evidence="6">
    <location>
        <begin position="11"/>
        <end position="416"/>
    </location>
</feature>
<proteinExistence type="predicted"/>
<dbReference type="PANTHER" id="PTHR11662:SF285">
    <property type="entry name" value="HEXURONATE TRANSPORTER"/>
    <property type="match status" value="1"/>
</dbReference>
<feature type="transmembrane region" description="Helical" evidence="5">
    <location>
        <begin position="388"/>
        <end position="412"/>
    </location>
</feature>
<feature type="transmembrane region" description="Helical" evidence="5">
    <location>
        <begin position="362"/>
        <end position="382"/>
    </location>
</feature>
<comment type="subcellular location">
    <subcellularLocation>
        <location evidence="1">Membrane</location>
        <topology evidence="1">Multi-pass membrane protein</topology>
    </subcellularLocation>
</comment>
<sequence length="429" mass="46709">MKQAYRLRWWVVAFGCLGTIIDYLSRNALGVMAPELKFILNMSTQQYGYVVGAFQAGYLVMQPICGLVIDLIGLRIGVAVFVGISSFAGILHGVAGGWLSLAALRAVKGAADAVAIPAGMKIVAEWFPDQEKSVAVGYFNAGTSLGSLFAPLVVVFLSRKYGWQSAFAITGALGFIWSAIWYFVYRSPGQYRGMGKKNQIEPPGKRMSVCTEWHEGIRRMWKVLGMRRFWAIAQARFFAEPVWQTLIFWVPLYLATERHMDLKQIALFAWLPFLAADLGGLFGGYLSPFLINRFHVRLIGSRVAGVVLGAVLMFGPACIGLVATPLQAIVLFCIGGFAHQMISVLLNTLCADVFEPDEVGTAAGLAGMMASIGGLGFSLLLGSTADRFGYGLFFGAFGAFDLIGATILFILLRGVTRRAQVATEDRTFQ</sequence>
<feature type="transmembrane region" description="Helical" evidence="5">
    <location>
        <begin position="76"/>
        <end position="100"/>
    </location>
</feature>
<organism evidence="7 8">
    <name type="scientific">Burkholderia anthina</name>
    <dbReference type="NCBI Taxonomy" id="179879"/>
    <lineage>
        <taxon>Bacteria</taxon>
        <taxon>Pseudomonadati</taxon>
        <taxon>Pseudomonadota</taxon>
        <taxon>Betaproteobacteria</taxon>
        <taxon>Burkholderiales</taxon>
        <taxon>Burkholderiaceae</taxon>
        <taxon>Burkholderia</taxon>
        <taxon>Burkholderia cepacia complex</taxon>
    </lineage>
</organism>
<evidence type="ECO:0000256" key="5">
    <source>
        <dbReference type="SAM" id="Phobius"/>
    </source>
</evidence>
<dbReference type="GO" id="GO:0016020">
    <property type="term" value="C:membrane"/>
    <property type="evidence" value="ECO:0007669"/>
    <property type="project" value="UniProtKB-SubCell"/>
</dbReference>
<dbReference type="InterPro" id="IPR000849">
    <property type="entry name" value="Sugar_P_transporter"/>
</dbReference>
<feature type="transmembrane region" description="Helical" evidence="5">
    <location>
        <begin position="7"/>
        <end position="26"/>
    </location>
</feature>
<evidence type="ECO:0000259" key="6">
    <source>
        <dbReference type="PROSITE" id="PS50850"/>
    </source>
</evidence>
<feature type="transmembrane region" description="Helical" evidence="5">
    <location>
        <begin position="267"/>
        <end position="291"/>
    </location>
</feature>
<dbReference type="PANTHER" id="PTHR11662">
    <property type="entry name" value="SOLUTE CARRIER FAMILY 17"/>
    <property type="match status" value="1"/>
</dbReference>